<dbReference type="Proteomes" id="UP001157418">
    <property type="component" value="Unassembled WGS sequence"/>
</dbReference>
<accession>A0AAU9M5T0</accession>
<organism evidence="1 2">
    <name type="scientific">Lactuca virosa</name>
    <dbReference type="NCBI Taxonomy" id="75947"/>
    <lineage>
        <taxon>Eukaryota</taxon>
        <taxon>Viridiplantae</taxon>
        <taxon>Streptophyta</taxon>
        <taxon>Embryophyta</taxon>
        <taxon>Tracheophyta</taxon>
        <taxon>Spermatophyta</taxon>
        <taxon>Magnoliopsida</taxon>
        <taxon>eudicotyledons</taxon>
        <taxon>Gunneridae</taxon>
        <taxon>Pentapetalae</taxon>
        <taxon>asterids</taxon>
        <taxon>campanulids</taxon>
        <taxon>Asterales</taxon>
        <taxon>Asteraceae</taxon>
        <taxon>Cichorioideae</taxon>
        <taxon>Cichorieae</taxon>
        <taxon>Lactucinae</taxon>
        <taxon>Lactuca</taxon>
    </lineage>
</organism>
<proteinExistence type="predicted"/>
<dbReference type="AlphaFoldDB" id="A0AAU9M5T0"/>
<sequence length="222" mass="25614">MNLDRPKDLDQALTNFSKDICRFGSHLTREYNFSSLGTYRYVEKWMDIEKTIKMLEVDSHESYRAQVDKVLGFELLGILIWLKGCSWIARYLVSISTCSIASLNFYDLIAVGHTSPIRRSILVINFGLQESTLDFRVYKRSKQVSGRNGPLFTIKLWALFANKPLTTSPPYATIPHRSLLLFAGVGHDEEEEAGILSPRRKEHDSLDFDFCLISRFSRTHKW</sequence>
<reference evidence="1 2" key="1">
    <citation type="submission" date="2022-01" db="EMBL/GenBank/DDBJ databases">
        <authorList>
            <person name="Xiong W."/>
            <person name="Schranz E."/>
        </authorList>
    </citation>
    <scope>NUCLEOTIDE SEQUENCE [LARGE SCALE GENOMIC DNA]</scope>
</reference>
<name>A0AAU9M5T0_9ASTR</name>
<evidence type="ECO:0000313" key="1">
    <source>
        <dbReference type="EMBL" id="CAH1420886.1"/>
    </source>
</evidence>
<protein>
    <submittedName>
        <fullName evidence="1">Uncharacterized protein</fullName>
    </submittedName>
</protein>
<comment type="caution">
    <text evidence="1">The sequence shown here is derived from an EMBL/GenBank/DDBJ whole genome shotgun (WGS) entry which is preliminary data.</text>
</comment>
<dbReference type="EMBL" id="CAKMRJ010001112">
    <property type="protein sequence ID" value="CAH1420886.1"/>
    <property type="molecule type" value="Genomic_DNA"/>
</dbReference>
<gene>
    <name evidence="1" type="ORF">LVIROSA_LOCUS8317</name>
</gene>
<keyword evidence="2" id="KW-1185">Reference proteome</keyword>
<evidence type="ECO:0000313" key="2">
    <source>
        <dbReference type="Proteomes" id="UP001157418"/>
    </source>
</evidence>